<accession>A0A8X6Y644</accession>
<reference evidence="1" key="1">
    <citation type="submission" date="2020-08" db="EMBL/GenBank/DDBJ databases">
        <title>Multicomponent nature underlies the extraordinary mechanical properties of spider dragline silk.</title>
        <authorList>
            <person name="Kono N."/>
            <person name="Nakamura H."/>
            <person name="Mori M."/>
            <person name="Yoshida Y."/>
            <person name="Ohtoshi R."/>
            <person name="Malay A.D."/>
            <person name="Moran D.A.P."/>
            <person name="Tomita M."/>
            <person name="Numata K."/>
            <person name="Arakawa K."/>
        </authorList>
    </citation>
    <scope>NUCLEOTIDE SEQUENCE</scope>
</reference>
<proteinExistence type="predicted"/>
<comment type="caution">
    <text evidence="1">The sequence shown here is derived from an EMBL/GenBank/DDBJ whole genome shotgun (WGS) entry which is preliminary data.</text>
</comment>
<protein>
    <submittedName>
        <fullName evidence="1">Uncharacterized protein</fullName>
    </submittedName>
</protein>
<dbReference type="AlphaFoldDB" id="A0A8X6Y644"/>
<keyword evidence="2" id="KW-1185">Reference proteome</keyword>
<name>A0A8X6Y644_9ARAC</name>
<dbReference type="EMBL" id="BMAV01016014">
    <property type="protein sequence ID" value="GFY66383.1"/>
    <property type="molecule type" value="Genomic_DNA"/>
</dbReference>
<gene>
    <name evidence="1" type="ORF">TNIN_346041</name>
</gene>
<sequence>MAINKESSNEEQWGSRQTHIVILNMEGIILAVRLHRAGRSEERYLSKVEDSDIKRFRRLWWLCHTSSSLWCSSTCLLSFIPASVILLSDNEDFGGTLLPFLHHLCNCSPAVGVFLLRVPSCLWLCL</sequence>
<evidence type="ECO:0000313" key="2">
    <source>
        <dbReference type="Proteomes" id="UP000886998"/>
    </source>
</evidence>
<organism evidence="1 2">
    <name type="scientific">Trichonephila inaurata madagascariensis</name>
    <dbReference type="NCBI Taxonomy" id="2747483"/>
    <lineage>
        <taxon>Eukaryota</taxon>
        <taxon>Metazoa</taxon>
        <taxon>Ecdysozoa</taxon>
        <taxon>Arthropoda</taxon>
        <taxon>Chelicerata</taxon>
        <taxon>Arachnida</taxon>
        <taxon>Araneae</taxon>
        <taxon>Araneomorphae</taxon>
        <taxon>Entelegynae</taxon>
        <taxon>Araneoidea</taxon>
        <taxon>Nephilidae</taxon>
        <taxon>Trichonephila</taxon>
        <taxon>Trichonephila inaurata</taxon>
    </lineage>
</organism>
<dbReference type="Proteomes" id="UP000886998">
    <property type="component" value="Unassembled WGS sequence"/>
</dbReference>
<evidence type="ECO:0000313" key="1">
    <source>
        <dbReference type="EMBL" id="GFY66383.1"/>
    </source>
</evidence>